<keyword evidence="3" id="KW-0131">Cell cycle</keyword>
<comment type="similarity">
    <text evidence="4">Belongs to the cyclin family.</text>
</comment>
<proteinExistence type="inferred from homology"/>
<evidence type="ECO:0000256" key="2">
    <source>
        <dbReference type="ARBA" id="ARBA00023127"/>
    </source>
</evidence>
<protein>
    <recommendedName>
        <fullName evidence="5">Cyclin-like domain-containing protein</fullName>
    </recommendedName>
</protein>
<evidence type="ECO:0000313" key="6">
    <source>
        <dbReference type="EMBL" id="TKR95008.1"/>
    </source>
</evidence>
<gene>
    <name evidence="6" type="ORF">L596_009232</name>
</gene>
<dbReference type="Pfam" id="PF00134">
    <property type="entry name" value="Cyclin_N"/>
    <property type="match status" value="1"/>
</dbReference>
<dbReference type="STRING" id="34508.A0A4U5PEX8"/>
<keyword evidence="7" id="KW-1185">Reference proteome</keyword>
<organism evidence="6 7">
    <name type="scientific">Steinernema carpocapsae</name>
    <name type="common">Entomopathogenic nematode</name>
    <dbReference type="NCBI Taxonomy" id="34508"/>
    <lineage>
        <taxon>Eukaryota</taxon>
        <taxon>Metazoa</taxon>
        <taxon>Ecdysozoa</taxon>
        <taxon>Nematoda</taxon>
        <taxon>Chromadorea</taxon>
        <taxon>Rhabditida</taxon>
        <taxon>Tylenchina</taxon>
        <taxon>Panagrolaimomorpha</taxon>
        <taxon>Strongyloidoidea</taxon>
        <taxon>Steinernematidae</taxon>
        <taxon>Steinernema</taxon>
    </lineage>
</organism>
<dbReference type="SMART" id="SM00385">
    <property type="entry name" value="CYCLIN"/>
    <property type="match status" value="1"/>
</dbReference>
<dbReference type="InterPro" id="IPR013763">
    <property type="entry name" value="Cyclin-like_dom"/>
</dbReference>
<evidence type="ECO:0000259" key="5">
    <source>
        <dbReference type="SMART" id="SM00385"/>
    </source>
</evidence>
<name>A0A4U5PEX8_STECR</name>
<reference evidence="6 7" key="1">
    <citation type="journal article" date="2015" name="Genome Biol.">
        <title>Comparative genomics of Steinernema reveals deeply conserved gene regulatory networks.</title>
        <authorList>
            <person name="Dillman A.R."/>
            <person name="Macchietto M."/>
            <person name="Porter C.F."/>
            <person name="Rogers A."/>
            <person name="Williams B."/>
            <person name="Antoshechkin I."/>
            <person name="Lee M.M."/>
            <person name="Goodwin Z."/>
            <person name="Lu X."/>
            <person name="Lewis E.E."/>
            <person name="Goodrich-Blair H."/>
            <person name="Stock S.P."/>
            <person name="Adams B.J."/>
            <person name="Sternberg P.W."/>
            <person name="Mortazavi A."/>
        </authorList>
    </citation>
    <scope>NUCLEOTIDE SEQUENCE [LARGE SCALE GENOMIC DNA]</scope>
    <source>
        <strain evidence="6 7">ALL</strain>
    </source>
</reference>
<dbReference type="InterPro" id="IPR006671">
    <property type="entry name" value="Cyclin_N"/>
</dbReference>
<evidence type="ECO:0000256" key="1">
    <source>
        <dbReference type="ARBA" id="ARBA00022618"/>
    </source>
</evidence>
<dbReference type="SUPFAM" id="SSF47954">
    <property type="entry name" value="Cyclin-like"/>
    <property type="match status" value="2"/>
</dbReference>
<sequence length="426" mass="48947">MPFCTPPPSQVISKKIHRQEEACNLEENQIRQPLVTSPRDEAFLADLEAVYYGQEDDQDLVISLHPHLLSWSPTRRRSLPPMLNSTDFGEERHVWSLMCRKDERYARSADCFTKHGELNISMRFMLLDWIMEICEENCLHRETFYLACEYVDRFLSVIRSVPKRHLQLVGGTALFMATKIEEILPLKIDDIAYYTEETYSTSMVALYEALMVQKLKWNLVPITAIQWLKIYLQLLGTEHSLAEDVPVVLEENLRPSLAAFYDQAGRLDANLAGFSASGERHKNSCSLPNFLKDEFVRAAGILDICTLAPESLKFAHQSVIPAALLFCLYEPETLISAVTGFSHRQLIQAIDFVEPLVQACTNTPVSCADLKEKFPDSPAWNVHNLQPHDRNIKARINESVQIRVEKKRKLAWALNRSRQRNWSRRS</sequence>
<feature type="domain" description="Cyclin-like" evidence="5">
    <location>
        <begin position="128"/>
        <end position="213"/>
    </location>
</feature>
<keyword evidence="2 4" id="KW-0195">Cyclin</keyword>
<keyword evidence="1" id="KW-0132">Cell division</keyword>
<accession>A0A4U5PEX8</accession>
<dbReference type="OrthoDB" id="5590282at2759"/>
<dbReference type="Gene3D" id="1.10.472.10">
    <property type="entry name" value="Cyclin-like"/>
    <property type="match status" value="2"/>
</dbReference>
<dbReference type="AlphaFoldDB" id="A0A4U5PEX8"/>
<reference evidence="6 7" key="2">
    <citation type="journal article" date="2019" name="G3 (Bethesda)">
        <title>Hybrid Assembly of the Genome of the Entomopathogenic Nematode Steinernema carpocapsae Identifies the X-Chromosome.</title>
        <authorList>
            <person name="Serra L."/>
            <person name="Macchietto M."/>
            <person name="Macias-Munoz A."/>
            <person name="McGill C.J."/>
            <person name="Rodriguez I.M."/>
            <person name="Rodriguez B."/>
            <person name="Murad R."/>
            <person name="Mortazavi A."/>
        </authorList>
    </citation>
    <scope>NUCLEOTIDE SEQUENCE [LARGE SCALE GENOMIC DNA]</scope>
    <source>
        <strain evidence="6 7">ALL</strain>
    </source>
</reference>
<evidence type="ECO:0000313" key="7">
    <source>
        <dbReference type="Proteomes" id="UP000298663"/>
    </source>
</evidence>
<dbReference type="FunFam" id="1.10.472.10:FF:000001">
    <property type="entry name" value="G2/mitotic-specific cyclin"/>
    <property type="match status" value="1"/>
</dbReference>
<dbReference type="EMBL" id="AZBU02000002">
    <property type="protein sequence ID" value="TKR95008.1"/>
    <property type="molecule type" value="Genomic_DNA"/>
</dbReference>
<evidence type="ECO:0000256" key="4">
    <source>
        <dbReference type="RuleBase" id="RU000383"/>
    </source>
</evidence>
<evidence type="ECO:0000256" key="3">
    <source>
        <dbReference type="ARBA" id="ARBA00023306"/>
    </source>
</evidence>
<dbReference type="GO" id="GO:0051301">
    <property type="term" value="P:cell division"/>
    <property type="evidence" value="ECO:0007669"/>
    <property type="project" value="UniProtKB-KW"/>
</dbReference>
<comment type="caution">
    <text evidence="6">The sequence shown here is derived from an EMBL/GenBank/DDBJ whole genome shotgun (WGS) entry which is preliminary data.</text>
</comment>
<dbReference type="Proteomes" id="UP000298663">
    <property type="component" value="Unassembled WGS sequence"/>
</dbReference>
<dbReference type="InterPro" id="IPR036915">
    <property type="entry name" value="Cyclin-like_sf"/>
</dbReference>
<dbReference type="InterPro" id="IPR039361">
    <property type="entry name" value="Cyclin"/>
</dbReference>
<dbReference type="PANTHER" id="PTHR10177">
    <property type="entry name" value="CYCLINS"/>
    <property type="match status" value="1"/>
</dbReference>